<dbReference type="EMBL" id="FQYR01000003">
    <property type="protein sequence ID" value="SHJ42262.1"/>
    <property type="molecule type" value="Genomic_DNA"/>
</dbReference>
<keyword evidence="3" id="KW-1185">Reference proteome</keyword>
<comment type="similarity">
    <text evidence="1">Belongs to the Rv0495c family.</text>
</comment>
<dbReference type="AlphaFoldDB" id="A0A1M6J6F6"/>
<evidence type="ECO:0000313" key="3">
    <source>
        <dbReference type="Proteomes" id="UP000184510"/>
    </source>
</evidence>
<dbReference type="InParanoid" id="A0A1M6J6F6"/>
<proteinExistence type="inferred from homology"/>
<name>A0A1M6J6F6_9BACT</name>
<reference evidence="2 3" key="1">
    <citation type="submission" date="2016-11" db="EMBL/GenBank/DDBJ databases">
        <authorList>
            <person name="Jaros S."/>
            <person name="Januszkiewicz K."/>
            <person name="Wedrychowicz H."/>
        </authorList>
    </citation>
    <scope>NUCLEOTIDE SEQUENCE [LARGE SCALE GENOMIC DNA]</scope>
    <source>
        <strain evidence="2 3">DSM 18772</strain>
    </source>
</reference>
<gene>
    <name evidence="2" type="ORF">SAMN02745181_2022</name>
</gene>
<dbReference type="Pfam" id="PF11307">
    <property type="entry name" value="DUF3109"/>
    <property type="match status" value="1"/>
</dbReference>
<protein>
    <submittedName>
        <fullName evidence="2">Uncharacterized protein</fullName>
    </submittedName>
</protein>
<evidence type="ECO:0000313" key="2">
    <source>
        <dbReference type="EMBL" id="SHJ42262.1"/>
    </source>
</evidence>
<evidence type="ECO:0000256" key="1">
    <source>
        <dbReference type="ARBA" id="ARBA00093770"/>
    </source>
</evidence>
<dbReference type="InterPro" id="IPR021458">
    <property type="entry name" value="Rv0495c"/>
</dbReference>
<sequence length="226" mass="25754">MFSIYKDTARIVGDQVRRADVDHEAFSMLIKPCELSRCKATCCYDGVYLGLEEARVIYQLVDAARPRFEGYGLDLPQDVLMSARDGRAIKTMVREAKPEELAKDFPKHFEKTRCVFLDDLGRCGLQRMSMEDELGDWYLKPLTCWIHPIVILPPMNEREVPLVTLVNRDNDPQKKEGYPGYGSCTHCGREDKEGMPAYQVLEAEIRALGKLAGRDIHGEILLNLSR</sequence>
<accession>A0A1M6J6F6</accession>
<dbReference type="Proteomes" id="UP000184510">
    <property type="component" value="Unassembled WGS sequence"/>
</dbReference>
<organism evidence="2 3">
    <name type="scientific">Rubritalea squalenifaciens DSM 18772</name>
    <dbReference type="NCBI Taxonomy" id="1123071"/>
    <lineage>
        <taxon>Bacteria</taxon>
        <taxon>Pseudomonadati</taxon>
        <taxon>Verrucomicrobiota</taxon>
        <taxon>Verrucomicrobiia</taxon>
        <taxon>Verrucomicrobiales</taxon>
        <taxon>Rubritaleaceae</taxon>
        <taxon>Rubritalea</taxon>
    </lineage>
</organism>
<dbReference type="RefSeq" id="WP_143183589.1">
    <property type="nucleotide sequence ID" value="NZ_FQYR01000003.1"/>
</dbReference>
<dbReference type="STRING" id="1123071.SAMN02745181_2022"/>
<dbReference type="OrthoDB" id="190810at2"/>